<dbReference type="GO" id="GO:0001965">
    <property type="term" value="F:G-protein alpha-subunit binding"/>
    <property type="evidence" value="ECO:0007669"/>
    <property type="project" value="TreeGrafter"/>
</dbReference>
<proteinExistence type="inferred from homology"/>
<reference evidence="5 6" key="1">
    <citation type="journal article" date="2016" name="Proc. Natl. Acad. Sci. U.S.A.">
        <title>Comparative genomics of biotechnologically important yeasts.</title>
        <authorList>
            <person name="Riley R."/>
            <person name="Haridas S."/>
            <person name="Wolfe K.H."/>
            <person name="Lopes M.R."/>
            <person name="Hittinger C.T."/>
            <person name="Goeker M."/>
            <person name="Salamov A.A."/>
            <person name="Wisecaver J.H."/>
            <person name="Long T.M."/>
            <person name="Calvey C.H."/>
            <person name="Aerts A.L."/>
            <person name="Barry K.W."/>
            <person name="Choi C."/>
            <person name="Clum A."/>
            <person name="Coughlan A.Y."/>
            <person name="Deshpande S."/>
            <person name="Douglass A.P."/>
            <person name="Hanson S.J."/>
            <person name="Klenk H.-P."/>
            <person name="LaButti K.M."/>
            <person name="Lapidus A."/>
            <person name="Lindquist E.A."/>
            <person name="Lipzen A.M."/>
            <person name="Meier-Kolthoff J.P."/>
            <person name="Ohm R.A."/>
            <person name="Otillar R.P."/>
            <person name="Pangilinan J.L."/>
            <person name="Peng Y."/>
            <person name="Rokas A."/>
            <person name="Rosa C.A."/>
            <person name="Scheuner C."/>
            <person name="Sibirny A.A."/>
            <person name="Slot J.C."/>
            <person name="Stielow J.B."/>
            <person name="Sun H."/>
            <person name="Kurtzman C.P."/>
            <person name="Blackwell M."/>
            <person name="Grigoriev I.V."/>
            <person name="Jeffries T.W."/>
        </authorList>
    </citation>
    <scope>NUCLEOTIDE SEQUENCE [LARGE SCALE GENOMIC DNA]</scope>
    <source>
        <strain evidence="5 6">NRRL Y-11557</strain>
    </source>
</reference>
<name>A0A1E3QB10_LIPST</name>
<dbReference type="Proteomes" id="UP000094385">
    <property type="component" value="Unassembled WGS sequence"/>
</dbReference>
<dbReference type="EMBL" id="KV454291">
    <property type="protein sequence ID" value="ODQ74846.1"/>
    <property type="molecule type" value="Genomic_DNA"/>
</dbReference>
<evidence type="ECO:0000313" key="5">
    <source>
        <dbReference type="EMBL" id="ODQ74846.1"/>
    </source>
</evidence>
<dbReference type="GO" id="GO:0005737">
    <property type="term" value="C:cytoplasm"/>
    <property type="evidence" value="ECO:0007669"/>
    <property type="project" value="TreeGrafter"/>
</dbReference>
<dbReference type="GO" id="GO:0005085">
    <property type="term" value="F:guanyl-nucleotide exchange factor activity"/>
    <property type="evidence" value="ECO:0007669"/>
    <property type="project" value="UniProtKB-KW"/>
</dbReference>
<dbReference type="Pfam" id="PF10165">
    <property type="entry name" value="Ric8"/>
    <property type="match status" value="1"/>
</dbReference>
<accession>A0A1E3QB10</accession>
<dbReference type="PANTHER" id="PTHR12425:SF5">
    <property type="entry name" value="SYNEMBRYN"/>
    <property type="match status" value="1"/>
</dbReference>
<keyword evidence="3" id="KW-0143">Chaperone</keyword>
<feature type="region of interest" description="Disordered" evidence="4">
    <location>
        <begin position="372"/>
        <end position="398"/>
    </location>
</feature>
<keyword evidence="2" id="KW-0344">Guanine-nucleotide releasing factor</keyword>
<dbReference type="AlphaFoldDB" id="A0A1E3QB10"/>
<protein>
    <recommendedName>
        <fullName evidence="7">Guanine nucleotide exchange factor synembryn</fullName>
    </recommendedName>
</protein>
<evidence type="ECO:0008006" key="7">
    <source>
        <dbReference type="Google" id="ProtNLM"/>
    </source>
</evidence>
<comment type="similarity">
    <text evidence="1">Belongs to the synembryn family.</text>
</comment>
<evidence type="ECO:0000256" key="2">
    <source>
        <dbReference type="ARBA" id="ARBA00022658"/>
    </source>
</evidence>
<gene>
    <name evidence="5" type="ORF">LIPSTDRAFT_102901</name>
</gene>
<evidence type="ECO:0000256" key="4">
    <source>
        <dbReference type="SAM" id="MobiDB-lite"/>
    </source>
</evidence>
<evidence type="ECO:0000313" key="6">
    <source>
        <dbReference type="Proteomes" id="UP000094385"/>
    </source>
</evidence>
<evidence type="ECO:0000256" key="1">
    <source>
        <dbReference type="ARBA" id="ARBA00009049"/>
    </source>
</evidence>
<organism evidence="5 6">
    <name type="scientific">Lipomyces starkeyi NRRL Y-11557</name>
    <dbReference type="NCBI Taxonomy" id="675824"/>
    <lineage>
        <taxon>Eukaryota</taxon>
        <taxon>Fungi</taxon>
        <taxon>Dikarya</taxon>
        <taxon>Ascomycota</taxon>
        <taxon>Saccharomycotina</taxon>
        <taxon>Lipomycetes</taxon>
        <taxon>Lipomycetales</taxon>
        <taxon>Lipomycetaceae</taxon>
        <taxon>Lipomyces</taxon>
    </lineage>
</organism>
<keyword evidence="6" id="KW-1185">Reference proteome</keyword>
<dbReference type="GO" id="GO:0007186">
    <property type="term" value="P:G protein-coupled receptor signaling pathway"/>
    <property type="evidence" value="ECO:0007669"/>
    <property type="project" value="TreeGrafter"/>
</dbReference>
<sequence>MDNSRTGSNKRASRLLDRLIANASASQKLSNGDLLTTLTSLKVEARDPGEVAVTFSKESLDLLVCYGLKSNPLEIRLEALRIIANALLLSPNLRNQFATVPILAHQYKGASADEEFVVGRIMFLLTIEPRTYEAHVLNGLHEYVLLHVTRHAEGDLCDSSLPALTETCKLLFNILCKFSYDTPSYDDMIGPLSSIIKRLPRILNSVSRSIISCLLKLPCTVDVYFRDEAPTELSEVFFELLAKAVQPQSLDTPGLDDSIVPLLLLLNNIFTSAHNAEVIEYFKAKIFPSEIERSRPLGQSSSLASDLLQITSKPSFMKSREVVYQLMWDASDHDVHKFIYHIGFGYAIGYIMSHEIAVPEDILRENAPNVPSDNINPVTGQRVENEGQSPSLANMTEDEKEREAERLFVLFERMRANGIINVENPVRIAVESGRFQELPD</sequence>
<dbReference type="InterPro" id="IPR019318">
    <property type="entry name" value="Gua_nucleotide_exch_fac_Ric8"/>
</dbReference>
<dbReference type="PANTHER" id="PTHR12425">
    <property type="entry name" value="SYNEMBRYN"/>
    <property type="match status" value="1"/>
</dbReference>
<evidence type="ECO:0000256" key="3">
    <source>
        <dbReference type="ARBA" id="ARBA00023186"/>
    </source>
</evidence>
<dbReference type="OrthoDB" id="5585685at2759"/>